<dbReference type="InterPro" id="IPR058912">
    <property type="entry name" value="HTH_animal"/>
</dbReference>
<evidence type="ECO:0000313" key="3">
    <source>
        <dbReference type="Proteomes" id="UP001295444"/>
    </source>
</evidence>
<reference evidence="2" key="1">
    <citation type="submission" date="2022-03" db="EMBL/GenBank/DDBJ databases">
        <authorList>
            <person name="Alioto T."/>
            <person name="Alioto T."/>
            <person name="Gomez Garrido J."/>
        </authorList>
    </citation>
    <scope>NUCLEOTIDE SEQUENCE</scope>
</reference>
<dbReference type="Proteomes" id="UP001295444">
    <property type="component" value="Chromosome 04"/>
</dbReference>
<dbReference type="PANTHER" id="PTHR21301">
    <property type="entry name" value="REVERSE TRANSCRIPTASE"/>
    <property type="match status" value="1"/>
</dbReference>
<organism evidence="2 3">
    <name type="scientific">Pelobates cultripes</name>
    <name type="common">Western spadefoot toad</name>
    <dbReference type="NCBI Taxonomy" id="61616"/>
    <lineage>
        <taxon>Eukaryota</taxon>
        <taxon>Metazoa</taxon>
        <taxon>Chordata</taxon>
        <taxon>Craniata</taxon>
        <taxon>Vertebrata</taxon>
        <taxon>Euteleostomi</taxon>
        <taxon>Amphibia</taxon>
        <taxon>Batrachia</taxon>
        <taxon>Anura</taxon>
        <taxon>Pelobatoidea</taxon>
        <taxon>Pelobatidae</taxon>
        <taxon>Pelobates</taxon>
    </lineage>
</organism>
<evidence type="ECO:0000259" key="1">
    <source>
        <dbReference type="Pfam" id="PF26215"/>
    </source>
</evidence>
<gene>
    <name evidence="2" type="ORF">PECUL_23A055904</name>
</gene>
<keyword evidence="3" id="KW-1185">Reference proteome</keyword>
<feature type="domain" description="Helix-turn-helix" evidence="1">
    <location>
        <begin position="53"/>
        <end position="107"/>
    </location>
</feature>
<evidence type="ECO:0000313" key="2">
    <source>
        <dbReference type="EMBL" id="CAH2283907.1"/>
    </source>
</evidence>
<dbReference type="AlphaFoldDB" id="A0AAD1S0F3"/>
<name>A0AAD1S0F3_PELCU</name>
<dbReference type="Pfam" id="PF26215">
    <property type="entry name" value="HTH_animal"/>
    <property type="match status" value="1"/>
</dbReference>
<dbReference type="PANTHER" id="PTHR21301:SF10">
    <property type="entry name" value="REVERSE TRANSCRIPTASE DOMAIN-CONTAINING PROTEIN"/>
    <property type="match status" value="1"/>
</dbReference>
<accession>A0AAD1S0F3</accession>
<proteinExistence type="predicted"/>
<protein>
    <recommendedName>
        <fullName evidence="1">Helix-turn-helix domain-containing protein</fullName>
    </recommendedName>
</protein>
<dbReference type="EMBL" id="OW240915">
    <property type="protein sequence ID" value="CAH2283907.1"/>
    <property type="molecule type" value="Genomic_DNA"/>
</dbReference>
<sequence>MAMVQSLNQMEGPIKFTSNISSTAVQFLDLEIAIKDQRLSYCLYKKPTDRNTIIHSTSAQPEALKRSLPKAQFLRVIRNNSDMDVMEEQLGGMMERFLESGYRRSDLVRALEEAKAASSPRVKNRAPFC</sequence>